<proteinExistence type="predicted"/>
<dbReference type="Pfam" id="PF13581">
    <property type="entry name" value="HATPase_c_2"/>
    <property type="match status" value="1"/>
</dbReference>
<keyword evidence="1" id="KW-0808">Transferase</keyword>
<evidence type="ECO:0000313" key="5">
    <source>
        <dbReference type="Proteomes" id="UP001501116"/>
    </source>
</evidence>
<sequence>MARQGTQTARPDGDKLSVTLEPGPAGAATSRRAVRTRLAELGVAGEQADDILLVTSELVTNAIEHGSGAVRLELGHDDRGLELRVYDNNSRPPVLRVGDSLAARSRGLRLVETLSTAWGSEPLPGGKCVWARFAR</sequence>
<organism evidence="4 5">
    <name type="scientific">Amycolatopsis minnesotensis</name>
    <dbReference type="NCBI Taxonomy" id="337894"/>
    <lineage>
        <taxon>Bacteria</taxon>
        <taxon>Bacillati</taxon>
        <taxon>Actinomycetota</taxon>
        <taxon>Actinomycetes</taxon>
        <taxon>Pseudonocardiales</taxon>
        <taxon>Pseudonocardiaceae</taxon>
        <taxon>Amycolatopsis</taxon>
    </lineage>
</organism>
<keyword evidence="4" id="KW-0547">Nucleotide-binding</keyword>
<dbReference type="PANTHER" id="PTHR35526:SF3">
    <property type="entry name" value="ANTI-SIGMA-F FACTOR RSBW"/>
    <property type="match status" value="1"/>
</dbReference>
<dbReference type="EMBL" id="BAAANN010000002">
    <property type="protein sequence ID" value="GAA1941402.1"/>
    <property type="molecule type" value="Genomic_DNA"/>
</dbReference>
<dbReference type="InterPro" id="IPR003594">
    <property type="entry name" value="HATPase_dom"/>
</dbReference>
<feature type="region of interest" description="Disordered" evidence="2">
    <location>
        <begin position="1"/>
        <end position="31"/>
    </location>
</feature>
<evidence type="ECO:0000259" key="3">
    <source>
        <dbReference type="Pfam" id="PF13581"/>
    </source>
</evidence>
<dbReference type="Gene3D" id="3.30.565.10">
    <property type="entry name" value="Histidine kinase-like ATPase, C-terminal domain"/>
    <property type="match status" value="1"/>
</dbReference>
<evidence type="ECO:0000313" key="4">
    <source>
        <dbReference type="EMBL" id="GAA1941402.1"/>
    </source>
</evidence>
<evidence type="ECO:0000256" key="2">
    <source>
        <dbReference type="SAM" id="MobiDB-lite"/>
    </source>
</evidence>
<keyword evidence="5" id="KW-1185">Reference proteome</keyword>
<evidence type="ECO:0000256" key="1">
    <source>
        <dbReference type="ARBA" id="ARBA00022527"/>
    </source>
</evidence>
<accession>A0ABN2Q485</accession>
<dbReference type="CDD" id="cd16936">
    <property type="entry name" value="HATPase_RsbW-like"/>
    <property type="match status" value="1"/>
</dbReference>
<dbReference type="Proteomes" id="UP001501116">
    <property type="component" value="Unassembled WGS sequence"/>
</dbReference>
<dbReference type="GO" id="GO:0005524">
    <property type="term" value="F:ATP binding"/>
    <property type="evidence" value="ECO:0007669"/>
    <property type="project" value="UniProtKB-KW"/>
</dbReference>
<keyword evidence="1" id="KW-0723">Serine/threonine-protein kinase</keyword>
<protein>
    <submittedName>
        <fullName evidence="4">ATP-binding protein</fullName>
    </submittedName>
</protein>
<feature type="domain" description="Histidine kinase/HSP90-like ATPase" evidence="3">
    <location>
        <begin position="24"/>
        <end position="132"/>
    </location>
</feature>
<comment type="caution">
    <text evidence="4">The sequence shown here is derived from an EMBL/GenBank/DDBJ whole genome shotgun (WGS) entry which is preliminary data.</text>
</comment>
<dbReference type="RefSeq" id="WP_344413050.1">
    <property type="nucleotide sequence ID" value="NZ_BAAANN010000002.1"/>
</dbReference>
<dbReference type="SUPFAM" id="SSF55874">
    <property type="entry name" value="ATPase domain of HSP90 chaperone/DNA topoisomerase II/histidine kinase"/>
    <property type="match status" value="1"/>
</dbReference>
<reference evidence="4 5" key="1">
    <citation type="journal article" date="2019" name="Int. J. Syst. Evol. Microbiol.">
        <title>The Global Catalogue of Microorganisms (GCM) 10K type strain sequencing project: providing services to taxonomists for standard genome sequencing and annotation.</title>
        <authorList>
            <consortium name="The Broad Institute Genomics Platform"/>
            <consortium name="The Broad Institute Genome Sequencing Center for Infectious Disease"/>
            <person name="Wu L."/>
            <person name="Ma J."/>
        </authorList>
    </citation>
    <scope>NUCLEOTIDE SEQUENCE [LARGE SCALE GENOMIC DNA]</scope>
    <source>
        <strain evidence="4 5">JCM 14545</strain>
    </source>
</reference>
<dbReference type="InterPro" id="IPR050267">
    <property type="entry name" value="Anti-sigma-factor_SerPK"/>
</dbReference>
<keyword evidence="4" id="KW-0067">ATP-binding</keyword>
<gene>
    <name evidence="4" type="ORF">GCM10009754_05910</name>
</gene>
<name>A0ABN2Q485_9PSEU</name>
<dbReference type="PANTHER" id="PTHR35526">
    <property type="entry name" value="ANTI-SIGMA-F FACTOR RSBW-RELATED"/>
    <property type="match status" value="1"/>
</dbReference>
<keyword evidence="1" id="KW-0418">Kinase</keyword>
<dbReference type="InterPro" id="IPR036890">
    <property type="entry name" value="HATPase_C_sf"/>
</dbReference>